<evidence type="ECO:0000313" key="3">
    <source>
        <dbReference type="Proteomes" id="UP001174909"/>
    </source>
</evidence>
<reference evidence="2" key="1">
    <citation type="submission" date="2023-03" db="EMBL/GenBank/DDBJ databases">
        <authorList>
            <person name="Steffen K."/>
            <person name="Cardenas P."/>
        </authorList>
    </citation>
    <scope>NUCLEOTIDE SEQUENCE</scope>
</reference>
<feature type="compositionally biased region" description="Low complexity" evidence="1">
    <location>
        <begin position="207"/>
        <end position="223"/>
    </location>
</feature>
<dbReference type="EMBL" id="CASHTH010001895">
    <property type="protein sequence ID" value="CAI8021381.1"/>
    <property type="molecule type" value="Genomic_DNA"/>
</dbReference>
<evidence type="ECO:0008006" key="4">
    <source>
        <dbReference type="Google" id="ProtNLM"/>
    </source>
</evidence>
<feature type="region of interest" description="Disordered" evidence="1">
    <location>
        <begin position="181"/>
        <end position="231"/>
    </location>
</feature>
<keyword evidence="3" id="KW-1185">Reference proteome</keyword>
<proteinExistence type="predicted"/>
<dbReference type="InterPro" id="IPR011029">
    <property type="entry name" value="DEATH-like_dom_sf"/>
</dbReference>
<protein>
    <recommendedName>
        <fullName evidence="4">Death domain-containing protein</fullName>
    </recommendedName>
</protein>
<dbReference type="Gene3D" id="1.10.533.10">
    <property type="entry name" value="Death Domain, Fas"/>
    <property type="match status" value="1"/>
</dbReference>
<sequence>MPSVLRHISASDMEKRCSSAGALVVDFPDGGPQSGVFCSLMSHVLSPENHSPYSWKLKLSSQEPSCLYRDCIQFEVPKYPGSVTFVDRYEYFEVHVFTSNIWEKELWGHVRKAVFGGIETVDETLGYSDNKPRPAIVCPRTHTDRPHPAYIRDKVWICTSDCDKFGYLSTKYLWIQTPCEPSQTSSASVTTGDATTAEQRTHDESSVESSTAATSIPSASDAPLPAPPTPETKPLGIKDLFSVCSELVGVAHKWKKVGLALRLDPDLLDRIEAKKNDVEDNLSDTLKEWLKKSYDTESFGDPSWKLLVDAVAHRAGGKDRALAMEIAAKYDVPPPQ</sequence>
<dbReference type="Proteomes" id="UP001174909">
    <property type="component" value="Unassembled WGS sequence"/>
</dbReference>
<accession>A0AA35S3S2</accession>
<gene>
    <name evidence="2" type="ORF">GBAR_LOCUS12695</name>
</gene>
<dbReference type="AlphaFoldDB" id="A0AA35S3S2"/>
<organism evidence="2 3">
    <name type="scientific">Geodia barretti</name>
    <name type="common">Barrett's horny sponge</name>
    <dbReference type="NCBI Taxonomy" id="519541"/>
    <lineage>
        <taxon>Eukaryota</taxon>
        <taxon>Metazoa</taxon>
        <taxon>Porifera</taxon>
        <taxon>Demospongiae</taxon>
        <taxon>Heteroscleromorpha</taxon>
        <taxon>Tetractinellida</taxon>
        <taxon>Astrophorina</taxon>
        <taxon>Geodiidae</taxon>
        <taxon>Geodia</taxon>
    </lineage>
</organism>
<name>A0AA35S3S2_GEOBA</name>
<comment type="caution">
    <text evidence="2">The sequence shown here is derived from an EMBL/GenBank/DDBJ whole genome shotgun (WGS) entry which is preliminary data.</text>
</comment>
<evidence type="ECO:0000313" key="2">
    <source>
        <dbReference type="EMBL" id="CAI8021381.1"/>
    </source>
</evidence>
<evidence type="ECO:0000256" key="1">
    <source>
        <dbReference type="SAM" id="MobiDB-lite"/>
    </source>
</evidence>
<feature type="compositionally biased region" description="Polar residues" evidence="1">
    <location>
        <begin position="181"/>
        <end position="198"/>
    </location>
</feature>